<dbReference type="Proteomes" id="UP001234297">
    <property type="component" value="Chromosome 6"/>
</dbReference>
<name>A0ACC2L1H3_PERAE</name>
<sequence length="129" mass="14066">MAEISIDEPIILEMAATDHTQMFRPVQDINAAQKEMLKVAVPTVTVSAVGMVGLQLQKEPDHGIHKLILIAYIFAILTTLILGLALLLLSLLLPRVPSLASLVKKLVWVVMAFLHIAHFLKLGVHATSS</sequence>
<comment type="caution">
    <text evidence="1">The sequence shown here is derived from an EMBL/GenBank/DDBJ whole genome shotgun (WGS) entry which is preliminary data.</text>
</comment>
<organism evidence="1 2">
    <name type="scientific">Persea americana</name>
    <name type="common">Avocado</name>
    <dbReference type="NCBI Taxonomy" id="3435"/>
    <lineage>
        <taxon>Eukaryota</taxon>
        <taxon>Viridiplantae</taxon>
        <taxon>Streptophyta</taxon>
        <taxon>Embryophyta</taxon>
        <taxon>Tracheophyta</taxon>
        <taxon>Spermatophyta</taxon>
        <taxon>Magnoliopsida</taxon>
        <taxon>Magnoliidae</taxon>
        <taxon>Laurales</taxon>
        <taxon>Lauraceae</taxon>
        <taxon>Persea</taxon>
    </lineage>
</organism>
<dbReference type="EMBL" id="CM056814">
    <property type="protein sequence ID" value="KAJ8627342.1"/>
    <property type="molecule type" value="Genomic_DNA"/>
</dbReference>
<proteinExistence type="predicted"/>
<evidence type="ECO:0000313" key="1">
    <source>
        <dbReference type="EMBL" id="KAJ8627342.1"/>
    </source>
</evidence>
<evidence type="ECO:0000313" key="2">
    <source>
        <dbReference type="Proteomes" id="UP001234297"/>
    </source>
</evidence>
<gene>
    <name evidence="1" type="ORF">MRB53_020649</name>
</gene>
<keyword evidence="2" id="KW-1185">Reference proteome</keyword>
<accession>A0ACC2L1H3</accession>
<reference evidence="1 2" key="1">
    <citation type="journal article" date="2022" name="Hortic Res">
        <title>A haplotype resolved chromosomal level avocado genome allows analysis of novel avocado genes.</title>
        <authorList>
            <person name="Nath O."/>
            <person name="Fletcher S.J."/>
            <person name="Hayward A."/>
            <person name="Shaw L.M."/>
            <person name="Masouleh A.K."/>
            <person name="Furtado A."/>
            <person name="Henry R.J."/>
            <person name="Mitter N."/>
        </authorList>
    </citation>
    <scope>NUCLEOTIDE SEQUENCE [LARGE SCALE GENOMIC DNA]</scope>
    <source>
        <strain evidence="2">cv. Hass</strain>
    </source>
</reference>
<protein>
    <submittedName>
        <fullName evidence="1">Uncharacterized protein</fullName>
    </submittedName>
</protein>